<name>A0A3M7SRC4_BRAPC</name>
<organism evidence="1 2">
    <name type="scientific">Brachionus plicatilis</name>
    <name type="common">Marine rotifer</name>
    <name type="synonym">Brachionus muelleri</name>
    <dbReference type="NCBI Taxonomy" id="10195"/>
    <lineage>
        <taxon>Eukaryota</taxon>
        <taxon>Metazoa</taxon>
        <taxon>Spiralia</taxon>
        <taxon>Gnathifera</taxon>
        <taxon>Rotifera</taxon>
        <taxon>Eurotatoria</taxon>
        <taxon>Monogononta</taxon>
        <taxon>Pseudotrocha</taxon>
        <taxon>Ploima</taxon>
        <taxon>Brachionidae</taxon>
        <taxon>Brachionus</taxon>
    </lineage>
</organism>
<evidence type="ECO:0000313" key="1">
    <source>
        <dbReference type="EMBL" id="RNA38190.1"/>
    </source>
</evidence>
<proteinExistence type="predicted"/>
<dbReference type="AlphaFoldDB" id="A0A3M7SRC4"/>
<sequence length="78" mass="8766">MISQEKNRFNHLYFASFAQVLNFRCSLRFISPLCFGPPFQSPLRLGLPFPSPLSLGLPFTSPLRSDSPLKTSLNPEVP</sequence>
<gene>
    <name evidence="1" type="ORF">BpHYR1_045209</name>
</gene>
<dbReference type="EMBL" id="REGN01000909">
    <property type="protein sequence ID" value="RNA38190.1"/>
    <property type="molecule type" value="Genomic_DNA"/>
</dbReference>
<comment type="caution">
    <text evidence="1">The sequence shown here is derived from an EMBL/GenBank/DDBJ whole genome shotgun (WGS) entry which is preliminary data.</text>
</comment>
<protein>
    <submittedName>
        <fullName evidence="1">Uncharacterized protein</fullName>
    </submittedName>
</protein>
<keyword evidence="2" id="KW-1185">Reference proteome</keyword>
<dbReference type="Proteomes" id="UP000276133">
    <property type="component" value="Unassembled WGS sequence"/>
</dbReference>
<evidence type="ECO:0000313" key="2">
    <source>
        <dbReference type="Proteomes" id="UP000276133"/>
    </source>
</evidence>
<accession>A0A3M7SRC4</accession>
<reference evidence="1 2" key="1">
    <citation type="journal article" date="2018" name="Sci. Rep.">
        <title>Genomic signatures of local adaptation to the degree of environmental predictability in rotifers.</title>
        <authorList>
            <person name="Franch-Gras L."/>
            <person name="Hahn C."/>
            <person name="Garcia-Roger E.M."/>
            <person name="Carmona M.J."/>
            <person name="Serra M."/>
            <person name="Gomez A."/>
        </authorList>
    </citation>
    <scope>NUCLEOTIDE SEQUENCE [LARGE SCALE GENOMIC DNA]</scope>
    <source>
        <strain evidence="1">HYR1</strain>
    </source>
</reference>